<dbReference type="Gene3D" id="2.70.160.11">
    <property type="entry name" value="Hnrnp arginine n-methyltransferase1"/>
    <property type="match status" value="2"/>
</dbReference>
<dbReference type="GeneTree" id="ENSGT00940000158472"/>
<dbReference type="PANTHER" id="PTHR11006">
    <property type="entry name" value="PROTEIN ARGININE N-METHYLTRANSFERASE"/>
    <property type="match status" value="1"/>
</dbReference>
<sequence length="815" mass="89161">MLFVQLYKLEQVLYLILVLAQGLLSLFAAEEGAAVWAVEVSTPMARLARHVTTLHGLADRVHVLEAHSTQLTIPQDLPKRVSLVVTETVDAGLLGEGIVESLIHAWKHLLLPPQCDGTTDFESHGRVIPAGATVFVCGLECPAIRRQHRFCVQNVCGLKVPPSMYLQSVVCGKDMFLEEFGDDEDCDMDSMRWEPYTTERLSRVPGGFVPLFQPTAALVVDFNSPTDLAGLLSRAPWHRLVQVERSGTLDVLATWFNLQLDDKFSLSTEPGTNTCWDQAIFPVHGPQMCVHAGDSLHIAMSCPDGYLQVTCEGITPPEKTSQCFDGDPNSFSTLTSTLPPTVVSMPQSPVDFTVFLQPWELQRLNDVEFWECANLAVEDIFGERRRGCVNGKHSPVVLDLTEGLSLLPLLMVRCRGCVVSAYPSRQDSLEAVLKLAKANGLPTSSLRFLDMLDMDERLFGINISASSRKIERLMNLNSLQGFMELDQKNDLNLQGMEDVSPSATLDSHALTQDGSSEVHGSPLSANLDQEVVSSNQRPVNCEAFSGGCNPKHGVQVYNTPVNRRTEPIAPNYTQNPDFNWQDRGNASSAAGECDDPTEFVPPGNPIHENGDVAQGSRERIQDLWDVVVLDAVEPCGIIREGILQKAIIARSMLKPGGRIFPHCIVVMGQLIQSEALEQQGSVQGKNPTLGYNIAPFVNLYAVPLQQNVHLNSLPHRALSHSTVLLQLDLMACQSTSIKRSTKVCVTAAGKASAIAVWLDLGLSSNTPRISALRPSSHVLQTATLVQPERVVSPGQSIHVQTTCRDGCLHVQLADM</sequence>
<evidence type="ECO:0000313" key="3">
    <source>
        <dbReference type="Ensembl" id="ENSEBUP00000009740.1"/>
    </source>
</evidence>
<reference evidence="3" key="2">
    <citation type="submission" date="2025-09" db="UniProtKB">
        <authorList>
            <consortium name="Ensembl"/>
        </authorList>
    </citation>
    <scope>IDENTIFICATION</scope>
</reference>
<dbReference type="PROSITE" id="PS51678">
    <property type="entry name" value="SAM_MT_PRMT"/>
    <property type="match status" value="1"/>
</dbReference>
<reference evidence="3" key="1">
    <citation type="submission" date="2025-08" db="UniProtKB">
        <authorList>
            <consortium name="Ensembl"/>
        </authorList>
    </citation>
    <scope>IDENTIFICATION</scope>
</reference>
<organism evidence="3 4">
    <name type="scientific">Eptatretus burgeri</name>
    <name type="common">Inshore hagfish</name>
    <dbReference type="NCBI Taxonomy" id="7764"/>
    <lineage>
        <taxon>Eukaryota</taxon>
        <taxon>Metazoa</taxon>
        <taxon>Chordata</taxon>
        <taxon>Craniata</taxon>
        <taxon>Vertebrata</taxon>
        <taxon>Cyclostomata</taxon>
        <taxon>Myxini</taxon>
        <taxon>Myxiniformes</taxon>
        <taxon>Myxinidae</taxon>
        <taxon>Eptatretinae</taxon>
        <taxon>Eptatretus</taxon>
    </lineage>
</organism>
<dbReference type="PANTHER" id="PTHR11006:SF60">
    <property type="entry name" value="PROTEIN ARGININE N-METHYLTRANSFERASE 9"/>
    <property type="match status" value="1"/>
</dbReference>
<dbReference type="Proteomes" id="UP000694388">
    <property type="component" value="Unplaced"/>
</dbReference>
<protein>
    <submittedName>
        <fullName evidence="3">Protein arginine methyltransferase 9</fullName>
    </submittedName>
</protein>
<evidence type="ECO:0000256" key="2">
    <source>
        <dbReference type="PROSITE-ProRule" id="PRU01015"/>
    </source>
</evidence>
<keyword evidence="1 2" id="KW-0949">S-adenosyl-L-methionine</keyword>
<dbReference type="GO" id="GO:0016274">
    <property type="term" value="F:protein-arginine N-methyltransferase activity"/>
    <property type="evidence" value="ECO:0007669"/>
    <property type="project" value="InterPro"/>
</dbReference>
<evidence type="ECO:0000256" key="1">
    <source>
        <dbReference type="ARBA" id="ARBA00022691"/>
    </source>
</evidence>
<dbReference type="InterPro" id="IPR029063">
    <property type="entry name" value="SAM-dependent_MTases_sf"/>
</dbReference>
<dbReference type="GO" id="GO:0042054">
    <property type="term" value="F:histone methyltransferase activity"/>
    <property type="evidence" value="ECO:0007669"/>
    <property type="project" value="TreeGrafter"/>
</dbReference>
<name>A0A8C4Q4L9_EPTBU</name>
<proteinExistence type="predicted"/>
<accession>A0A8C4Q4L9</accession>
<dbReference type="AlphaFoldDB" id="A0A8C4Q4L9"/>
<keyword evidence="4" id="KW-1185">Reference proteome</keyword>
<dbReference type="Ensembl" id="ENSEBUT00000010270.1">
    <property type="protein sequence ID" value="ENSEBUP00000009740.1"/>
    <property type="gene ID" value="ENSEBUG00000006244.1"/>
</dbReference>
<dbReference type="SUPFAM" id="SSF53335">
    <property type="entry name" value="S-adenosyl-L-methionine-dependent methyltransferases"/>
    <property type="match status" value="2"/>
</dbReference>
<dbReference type="Gene3D" id="3.40.50.150">
    <property type="entry name" value="Vaccinia Virus protein VP39"/>
    <property type="match status" value="1"/>
</dbReference>
<evidence type="ECO:0000313" key="4">
    <source>
        <dbReference type="Proteomes" id="UP000694388"/>
    </source>
</evidence>
<dbReference type="GO" id="GO:0032259">
    <property type="term" value="P:methylation"/>
    <property type="evidence" value="ECO:0007669"/>
    <property type="project" value="UniProtKB-KW"/>
</dbReference>
<keyword evidence="2" id="KW-0489">Methyltransferase</keyword>
<dbReference type="InterPro" id="IPR025799">
    <property type="entry name" value="Arg_MeTrfase"/>
</dbReference>
<keyword evidence="2" id="KW-0808">Transferase</keyword>